<dbReference type="Proteomes" id="UP000251891">
    <property type="component" value="Unassembled WGS sequence"/>
</dbReference>
<proteinExistence type="predicted"/>
<accession>A0A365GZK2</accession>
<evidence type="ECO:0000313" key="2">
    <source>
        <dbReference type="Proteomes" id="UP000251891"/>
    </source>
</evidence>
<comment type="caution">
    <text evidence="1">The sequence shown here is derived from an EMBL/GenBank/DDBJ whole genome shotgun (WGS) entry which is preliminary data.</text>
</comment>
<protein>
    <recommendedName>
        <fullName evidence="3">DUF4235 domain-containing protein</fullName>
    </recommendedName>
</protein>
<dbReference type="EMBL" id="QLYX01000014">
    <property type="protein sequence ID" value="RAY12251.1"/>
    <property type="molecule type" value="Genomic_DNA"/>
</dbReference>
<dbReference type="OrthoDB" id="5244650at2"/>
<dbReference type="InterPro" id="IPR025329">
    <property type="entry name" value="DUF4235"/>
</dbReference>
<gene>
    <name evidence="1" type="ORF">DPM19_26410</name>
</gene>
<keyword evidence="2" id="KW-1185">Reference proteome</keyword>
<organism evidence="1 2">
    <name type="scientific">Actinomadura craniellae</name>
    <dbReference type="NCBI Taxonomy" id="2231787"/>
    <lineage>
        <taxon>Bacteria</taxon>
        <taxon>Bacillati</taxon>
        <taxon>Actinomycetota</taxon>
        <taxon>Actinomycetes</taxon>
        <taxon>Streptosporangiales</taxon>
        <taxon>Thermomonosporaceae</taxon>
        <taxon>Actinomadura</taxon>
    </lineage>
</organism>
<reference evidence="1 2" key="1">
    <citation type="submission" date="2018-06" db="EMBL/GenBank/DDBJ databases">
        <title>Actinomadura craniellae sp. nov. isolated from marine sponge Craniella sp.</title>
        <authorList>
            <person name="Li L."/>
            <person name="Xu Q.H."/>
            <person name="Lin H.W."/>
            <person name="Lu Y.H."/>
        </authorList>
    </citation>
    <scope>NUCLEOTIDE SEQUENCE [LARGE SCALE GENOMIC DNA]</scope>
    <source>
        <strain evidence="1 2">LHW63021</strain>
    </source>
</reference>
<sequence length="85" mass="9485">MYRLLSLLFSLSSGMLAARLFKQLWKITRGDVDTPEATDRDRSWREVLVVAALQGMVLGLVKAAVARTGAQGVRKLTGRWPGDRR</sequence>
<dbReference type="AlphaFoldDB" id="A0A365GZK2"/>
<dbReference type="Pfam" id="PF14019">
    <property type="entry name" value="DUF4235"/>
    <property type="match status" value="1"/>
</dbReference>
<evidence type="ECO:0000313" key="1">
    <source>
        <dbReference type="EMBL" id="RAY12251.1"/>
    </source>
</evidence>
<evidence type="ECO:0008006" key="3">
    <source>
        <dbReference type="Google" id="ProtNLM"/>
    </source>
</evidence>
<name>A0A365GZK2_9ACTN</name>
<dbReference type="RefSeq" id="WP_111870741.1">
    <property type="nucleotide sequence ID" value="NZ_QLYX01000014.1"/>
</dbReference>